<dbReference type="STRING" id="1121390.SAMN02746041_01123"/>
<gene>
    <name evidence="5" type="ORF">SAMN02746041_01123</name>
</gene>
<dbReference type="EMBL" id="FWXF01000004">
    <property type="protein sequence ID" value="SMC21081.1"/>
    <property type="molecule type" value="Genomic_DNA"/>
</dbReference>
<reference evidence="5 6" key="1">
    <citation type="submission" date="2017-04" db="EMBL/GenBank/DDBJ databases">
        <authorList>
            <person name="Afonso C.L."/>
            <person name="Miller P.J."/>
            <person name="Scott M.A."/>
            <person name="Spackman E."/>
            <person name="Goraichik I."/>
            <person name="Dimitrov K.M."/>
            <person name="Suarez D.L."/>
            <person name="Swayne D.E."/>
        </authorList>
    </citation>
    <scope>NUCLEOTIDE SEQUENCE [LARGE SCALE GENOMIC DNA]</scope>
    <source>
        <strain evidence="5 6">DSM 13146</strain>
    </source>
</reference>
<dbReference type="Proteomes" id="UP000192783">
    <property type="component" value="Unassembled WGS sequence"/>
</dbReference>
<feature type="domain" description="4Fe-4S ferredoxin-type" evidence="4">
    <location>
        <begin position="300"/>
        <end position="329"/>
    </location>
</feature>
<dbReference type="PROSITE" id="PS51379">
    <property type="entry name" value="4FE4S_FER_2"/>
    <property type="match status" value="2"/>
</dbReference>
<keyword evidence="2" id="KW-0408">Iron</keyword>
<name>A0A1W1XC33_9BACT</name>
<dbReference type="Gene3D" id="3.30.70.20">
    <property type="match status" value="1"/>
</dbReference>
<dbReference type="PROSITE" id="PS00198">
    <property type="entry name" value="4FE4S_FER_1"/>
    <property type="match status" value="1"/>
</dbReference>
<evidence type="ECO:0000313" key="5">
    <source>
        <dbReference type="EMBL" id="SMC21081.1"/>
    </source>
</evidence>
<accession>A0A1W1XC33</accession>
<feature type="domain" description="4Fe-4S ferredoxin-type" evidence="4">
    <location>
        <begin position="271"/>
        <end position="299"/>
    </location>
</feature>
<organism evidence="5 6">
    <name type="scientific">Desulfacinum hydrothermale DSM 13146</name>
    <dbReference type="NCBI Taxonomy" id="1121390"/>
    <lineage>
        <taxon>Bacteria</taxon>
        <taxon>Pseudomonadati</taxon>
        <taxon>Thermodesulfobacteriota</taxon>
        <taxon>Syntrophobacteria</taxon>
        <taxon>Syntrophobacterales</taxon>
        <taxon>Syntrophobacteraceae</taxon>
        <taxon>Desulfacinum</taxon>
    </lineage>
</organism>
<dbReference type="SUPFAM" id="SSF54862">
    <property type="entry name" value="4Fe-4S ferredoxins"/>
    <property type="match status" value="1"/>
</dbReference>
<protein>
    <submittedName>
        <fullName evidence="5">4Fe-4S dicluster domain-containing protein</fullName>
    </submittedName>
</protein>
<evidence type="ECO:0000256" key="1">
    <source>
        <dbReference type="ARBA" id="ARBA00022723"/>
    </source>
</evidence>
<keyword evidence="1" id="KW-0479">Metal-binding</keyword>
<dbReference type="AlphaFoldDB" id="A0A1W1XC33"/>
<evidence type="ECO:0000313" key="6">
    <source>
        <dbReference type="Proteomes" id="UP000192783"/>
    </source>
</evidence>
<evidence type="ECO:0000256" key="2">
    <source>
        <dbReference type="ARBA" id="ARBA00023004"/>
    </source>
</evidence>
<sequence length="360" mass="40391">MTEHRQAYEALAQHLDRLPAGFPRTPSGVEMKILEKLFTPEEAQLATRLTMKPEPVEAVAERAGMPPEQLGPKLEEMARKGLIFRLRKGDQVRYMAAQFLVGIWEYHVNSLDEELVQLMNEYIPAFFQHALQLKTPQLRTIPLPKSITPEQHVMPYEEARKIIEDQEKIVVAPCICRKEHTLVGHGCGRPLETCLVFGGGAQYYEDNGLGRPISKEEALKILDLAEEHALVLQPSNAQKVMNICLCCGCCCQILKNLKRIPNPATVVMSNYFAQVDSEECIGCETCVDRCQMDAITMEDDLAVVNTARCIGCGVCVPTCPQEAIALREKSEEEKRIPPAHPLETYKMIAMERMAGLQRSS</sequence>
<keyword evidence="3" id="KW-0411">Iron-sulfur</keyword>
<dbReference type="InterPro" id="IPR017896">
    <property type="entry name" value="4Fe4S_Fe-S-bd"/>
</dbReference>
<dbReference type="InterPro" id="IPR017900">
    <property type="entry name" value="4Fe4S_Fe_S_CS"/>
</dbReference>
<dbReference type="Pfam" id="PF14697">
    <property type="entry name" value="Fer4_21"/>
    <property type="match status" value="1"/>
</dbReference>
<dbReference type="GO" id="GO:0046872">
    <property type="term" value="F:metal ion binding"/>
    <property type="evidence" value="ECO:0007669"/>
    <property type="project" value="UniProtKB-KW"/>
</dbReference>
<proteinExistence type="predicted"/>
<dbReference type="RefSeq" id="WP_084056886.1">
    <property type="nucleotide sequence ID" value="NZ_FWXF01000004.1"/>
</dbReference>
<dbReference type="OrthoDB" id="5488678at2"/>
<evidence type="ECO:0000256" key="3">
    <source>
        <dbReference type="ARBA" id="ARBA00023014"/>
    </source>
</evidence>
<evidence type="ECO:0000259" key="4">
    <source>
        <dbReference type="PROSITE" id="PS51379"/>
    </source>
</evidence>
<keyword evidence="6" id="KW-1185">Reference proteome</keyword>
<dbReference type="GO" id="GO:0051536">
    <property type="term" value="F:iron-sulfur cluster binding"/>
    <property type="evidence" value="ECO:0007669"/>
    <property type="project" value="UniProtKB-KW"/>
</dbReference>